<evidence type="ECO:0000313" key="4">
    <source>
        <dbReference type="Proteomes" id="UP000006048"/>
    </source>
</evidence>
<dbReference type="GO" id="GO:0016020">
    <property type="term" value="C:membrane"/>
    <property type="evidence" value="ECO:0007669"/>
    <property type="project" value="InterPro"/>
</dbReference>
<accession>I4B861</accession>
<dbReference type="PATRIC" id="fig|869212.3.peg.2850"/>
<reference evidence="3 4" key="1">
    <citation type="submission" date="2012-06" db="EMBL/GenBank/DDBJ databases">
        <title>The complete chromosome of genome of Turneriella parva DSM 21527.</title>
        <authorList>
            <consortium name="US DOE Joint Genome Institute (JGI-PGF)"/>
            <person name="Lucas S."/>
            <person name="Han J."/>
            <person name="Lapidus A."/>
            <person name="Bruce D."/>
            <person name="Goodwin L."/>
            <person name="Pitluck S."/>
            <person name="Peters L."/>
            <person name="Kyrpides N."/>
            <person name="Mavromatis K."/>
            <person name="Ivanova N."/>
            <person name="Mikhailova N."/>
            <person name="Chertkov O."/>
            <person name="Detter J.C."/>
            <person name="Tapia R."/>
            <person name="Han C."/>
            <person name="Land M."/>
            <person name="Hauser L."/>
            <person name="Markowitz V."/>
            <person name="Cheng J.-F."/>
            <person name="Hugenholtz P."/>
            <person name="Woyke T."/>
            <person name="Wu D."/>
            <person name="Gronow S."/>
            <person name="Wellnitz S."/>
            <person name="Brambilla E."/>
            <person name="Klenk H.-P."/>
            <person name="Eisen J.A."/>
        </authorList>
    </citation>
    <scope>NUCLEOTIDE SEQUENCE [LARGE SCALE GENOMIC DNA]</scope>
    <source>
        <strain evidence="4">ATCC BAA-1111 / DSM 21527 / NCTC 11395 / H</strain>
    </source>
</reference>
<keyword evidence="4" id="KW-1185">Reference proteome</keyword>
<dbReference type="Proteomes" id="UP000006048">
    <property type="component" value="Chromosome"/>
</dbReference>
<dbReference type="CDD" id="cd07023">
    <property type="entry name" value="S49_Sppa_N_C"/>
    <property type="match status" value="1"/>
</dbReference>
<dbReference type="SUPFAM" id="SSF52096">
    <property type="entry name" value="ClpP/crotonase"/>
    <property type="match status" value="1"/>
</dbReference>
<dbReference type="OrthoDB" id="9764363at2"/>
<proteinExistence type="predicted"/>
<dbReference type="InterPro" id="IPR029045">
    <property type="entry name" value="ClpP/crotonase-like_dom_sf"/>
</dbReference>
<dbReference type="EMBL" id="CP002959">
    <property type="protein sequence ID" value="AFM13468.1"/>
    <property type="molecule type" value="Genomic_DNA"/>
</dbReference>
<name>I4B861_TURPD</name>
<dbReference type="Gene3D" id="6.20.330.10">
    <property type="match status" value="1"/>
</dbReference>
<gene>
    <name evidence="3" type="ordered locus">Turpa_2829</name>
</gene>
<feature type="domain" description="Peptidase S49" evidence="2">
    <location>
        <begin position="358"/>
        <end position="508"/>
    </location>
</feature>
<dbReference type="InterPro" id="IPR002142">
    <property type="entry name" value="Peptidase_S49"/>
</dbReference>
<dbReference type="InterPro" id="IPR047272">
    <property type="entry name" value="S49_SppA_C"/>
</dbReference>
<dbReference type="GO" id="GO:0008233">
    <property type="term" value="F:peptidase activity"/>
    <property type="evidence" value="ECO:0007669"/>
    <property type="project" value="InterPro"/>
</dbReference>
<dbReference type="RefSeq" id="WP_014803970.1">
    <property type="nucleotide sequence ID" value="NC_018020.1"/>
</dbReference>
<feature type="active site" description="Nucleophile" evidence="1">
    <location>
        <position position="374"/>
    </location>
</feature>
<evidence type="ECO:0000256" key="1">
    <source>
        <dbReference type="PIRSR" id="PIRSR001217-1"/>
    </source>
</evidence>
<evidence type="ECO:0000259" key="2">
    <source>
        <dbReference type="Pfam" id="PF01343"/>
    </source>
</evidence>
<dbReference type="Pfam" id="PF01343">
    <property type="entry name" value="Peptidase_S49"/>
    <property type="match status" value="2"/>
</dbReference>
<organism evidence="3 4">
    <name type="scientific">Turneriella parva (strain ATCC BAA-1111 / DSM 21527 / NCTC 11395 / H)</name>
    <name type="common">Leptospira parva</name>
    <dbReference type="NCBI Taxonomy" id="869212"/>
    <lineage>
        <taxon>Bacteria</taxon>
        <taxon>Pseudomonadati</taxon>
        <taxon>Spirochaetota</taxon>
        <taxon>Spirochaetia</taxon>
        <taxon>Leptospirales</taxon>
        <taxon>Leptospiraceae</taxon>
        <taxon>Turneriella</taxon>
    </lineage>
</organism>
<dbReference type="HOGENOM" id="CLU_008856_1_0_12"/>
<dbReference type="Gene3D" id="3.90.226.10">
    <property type="entry name" value="2-enoyl-CoA Hydratase, Chain A, domain 1"/>
    <property type="match status" value="2"/>
</dbReference>
<evidence type="ECO:0000313" key="3">
    <source>
        <dbReference type="EMBL" id="AFM13468.1"/>
    </source>
</evidence>
<dbReference type="KEGG" id="tpx:Turpa_2829"/>
<feature type="active site" description="Proton donor/acceptor" evidence="1">
    <location>
        <position position="176"/>
    </location>
</feature>
<dbReference type="STRING" id="869212.Turpa_2829"/>
<dbReference type="GO" id="GO:0006465">
    <property type="term" value="P:signal peptide processing"/>
    <property type="evidence" value="ECO:0007669"/>
    <property type="project" value="InterPro"/>
</dbReference>
<dbReference type="PANTHER" id="PTHR33209:SF2">
    <property type="entry name" value="CHROMOSOME UNDETERMINED SCAFFOLD_55, WHOLE GENOME SHOTGUN SEQUENCE"/>
    <property type="match status" value="1"/>
</dbReference>
<protein>
    <submittedName>
        <fullName evidence="3">Peptidase S49</fullName>
    </submittedName>
</protein>
<feature type="domain" description="Peptidase S49" evidence="2">
    <location>
        <begin position="125"/>
        <end position="252"/>
    </location>
</feature>
<dbReference type="PANTHER" id="PTHR33209">
    <property type="entry name" value="PROTEASE 4"/>
    <property type="match status" value="1"/>
</dbReference>
<dbReference type="AlphaFoldDB" id="I4B861"/>
<dbReference type="InterPro" id="IPR004634">
    <property type="entry name" value="Pept_S49_pIV"/>
</dbReference>
<sequence>MLRICALAVIWPFRLCVFLYMRGRGLHRRLIVDLDIHGDYPETPLSHGIWAMLKPARDRFYLLALDLQNILNGVTTGKLRLQRLRITFESHSLGWAQAWELRSLIKAIRAAGVETHAYLLNESRVSLYVATACERVVAPESSGFDLTPFTNETVFLQSLLAKLGVRPQFLSVGDFKSAAEIFTRKGYSPESRKQTEELIGDLESQFWQAIGEKTTKLTRQKHRSLYSATAAQRENLIDEISSYTEFCEQSGEAKKWHEVDIYRATQILRRRTFALTNFRRRKKIALLVAEGNIIESHESRPGTINWHDYREIAGFLKREQIDGAVLRVNSPGGSALVSQLLWREWMLAIGRNKTQETESKQVPLYVSQGNVAASGGYYLSAAGEKIFSAPTTVTGSIGVVGGKLNVSPLLQKWGVSIDRAPKGNPSPVFSAFSDFSAADRKTIAATMQDIYQQFIRDVAAGRNMNAETVKSLASGRVYSGDRALKNGLADERGGLTQALTALKTELKIKATDPVDLIILPGVKEPLFSRSMLPLGLSRALQLTDLARPGVYAVETRCL</sequence>
<dbReference type="PIRSF" id="PIRSF001217">
    <property type="entry name" value="Protease_4_SppA"/>
    <property type="match status" value="1"/>
</dbReference>